<dbReference type="InterPro" id="IPR001245">
    <property type="entry name" value="Ser-Thr/Tyr_kinase_cat_dom"/>
</dbReference>
<dbReference type="GO" id="GO:0004672">
    <property type="term" value="F:protein kinase activity"/>
    <property type="evidence" value="ECO:0007669"/>
    <property type="project" value="InterPro"/>
</dbReference>
<feature type="region of interest" description="Disordered" evidence="1">
    <location>
        <begin position="17"/>
        <end position="177"/>
    </location>
</feature>
<dbReference type="SMART" id="SM00384">
    <property type="entry name" value="AT_hook"/>
    <property type="match status" value="3"/>
</dbReference>
<evidence type="ECO:0000313" key="4">
    <source>
        <dbReference type="Proteomes" id="UP000663853"/>
    </source>
</evidence>
<dbReference type="PANTHER" id="PTHR24361">
    <property type="entry name" value="MITOGEN-ACTIVATED KINASE KINASE KINASE"/>
    <property type="match status" value="1"/>
</dbReference>
<dbReference type="InterPro" id="IPR017956">
    <property type="entry name" value="AT_hook_DNA-bd_motif"/>
</dbReference>
<feature type="compositionally biased region" description="Basic and acidic residues" evidence="1">
    <location>
        <begin position="122"/>
        <end position="134"/>
    </location>
</feature>
<dbReference type="PANTHER" id="PTHR24361:SF678">
    <property type="entry name" value="SPORULATION-SPECIFIC PROTEIN 1"/>
    <property type="match status" value="1"/>
</dbReference>
<reference evidence="3" key="1">
    <citation type="submission" date="2021-01" db="EMBL/GenBank/DDBJ databases">
        <authorList>
            <person name="Kaushik A."/>
        </authorList>
    </citation>
    <scope>NUCLEOTIDE SEQUENCE</scope>
    <source>
        <strain evidence="3">AG6-10EEA</strain>
    </source>
</reference>
<dbReference type="InterPro" id="IPR053235">
    <property type="entry name" value="Ser_Thr_kinase"/>
</dbReference>
<protein>
    <recommendedName>
        <fullName evidence="2">Protein kinase domain-containing protein</fullName>
    </recommendedName>
</protein>
<feature type="compositionally biased region" description="Basic residues" evidence="1">
    <location>
        <begin position="77"/>
        <end position="92"/>
    </location>
</feature>
<dbReference type="SUPFAM" id="SSF56112">
    <property type="entry name" value="Protein kinase-like (PK-like)"/>
    <property type="match status" value="1"/>
</dbReference>
<gene>
    <name evidence="3" type="ORF">RDB_LOCUS106820</name>
</gene>
<dbReference type="Pfam" id="PF07714">
    <property type="entry name" value="PK_Tyr_Ser-Thr"/>
    <property type="match status" value="1"/>
</dbReference>
<feature type="compositionally biased region" description="Basic residues" evidence="1">
    <location>
        <begin position="135"/>
        <end position="147"/>
    </location>
</feature>
<accession>A0A8H3HAN7</accession>
<feature type="compositionally biased region" description="Polar residues" evidence="1">
    <location>
        <begin position="21"/>
        <end position="46"/>
    </location>
</feature>
<dbReference type="GO" id="GO:0005524">
    <property type="term" value="F:ATP binding"/>
    <property type="evidence" value="ECO:0007669"/>
    <property type="project" value="InterPro"/>
</dbReference>
<feature type="domain" description="Protein kinase" evidence="2">
    <location>
        <begin position="194"/>
        <end position="476"/>
    </location>
</feature>
<feature type="compositionally biased region" description="Basic residues" evidence="1">
    <location>
        <begin position="111"/>
        <end position="120"/>
    </location>
</feature>
<evidence type="ECO:0000313" key="3">
    <source>
        <dbReference type="EMBL" id="CAE6496271.1"/>
    </source>
</evidence>
<evidence type="ECO:0000256" key="1">
    <source>
        <dbReference type="SAM" id="MobiDB-lite"/>
    </source>
</evidence>
<organism evidence="3 4">
    <name type="scientific">Rhizoctonia solani</name>
    <dbReference type="NCBI Taxonomy" id="456999"/>
    <lineage>
        <taxon>Eukaryota</taxon>
        <taxon>Fungi</taxon>
        <taxon>Dikarya</taxon>
        <taxon>Basidiomycota</taxon>
        <taxon>Agaricomycotina</taxon>
        <taxon>Agaricomycetes</taxon>
        <taxon>Cantharellales</taxon>
        <taxon>Ceratobasidiaceae</taxon>
        <taxon>Rhizoctonia</taxon>
    </lineage>
</organism>
<feature type="compositionally biased region" description="Low complexity" evidence="1">
    <location>
        <begin position="164"/>
        <end position="177"/>
    </location>
</feature>
<name>A0A8H3HAN7_9AGAM</name>
<proteinExistence type="predicted"/>
<dbReference type="EMBL" id="CAJMXA010003452">
    <property type="protein sequence ID" value="CAE6496271.1"/>
    <property type="molecule type" value="Genomic_DNA"/>
</dbReference>
<dbReference type="GO" id="GO:0003677">
    <property type="term" value="F:DNA binding"/>
    <property type="evidence" value="ECO:0007669"/>
    <property type="project" value="InterPro"/>
</dbReference>
<feature type="compositionally biased region" description="Low complexity" evidence="1">
    <location>
        <begin position="93"/>
        <end position="110"/>
    </location>
</feature>
<dbReference type="InterPro" id="IPR000719">
    <property type="entry name" value="Prot_kinase_dom"/>
</dbReference>
<dbReference type="GO" id="GO:0005737">
    <property type="term" value="C:cytoplasm"/>
    <property type="evidence" value="ECO:0007669"/>
    <property type="project" value="TreeGrafter"/>
</dbReference>
<dbReference type="InterPro" id="IPR011009">
    <property type="entry name" value="Kinase-like_dom_sf"/>
</dbReference>
<dbReference type="Gene3D" id="1.10.510.10">
    <property type="entry name" value="Transferase(Phosphotransferase) domain 1"/>
    <property type="match status" value="1"/>
</dbReference>
<dbReference type="AlphaFoldDB" id="A0A8H3HAN7"/>
<sequence length="751" mass="83318">MPYSRKNLVLSKLKKIAENTIEPSPSYDSISGPQETLEGTSDSASDISLGPFSGDHKHSTSLTMTGGGDPADPSSIARKKKRGRPLGSKHRPGAATAGAGTSAAADATPPVKKKRGRPPKVRTPEELAAIEEKKNRPKGKRGRPPKKLKAEQAAAASDAKEPEATTPTSAGASTSAPLAAASAATSDHATVGDPIASSFLREGSAADLWLYQVRKTSMLLANVDPEDLPDVVTVVKKVMRVECNYFQNFGNYRGEDLLNDLRKDFHERFQLWRSLSHPNLATLYLTASKELTLFQEYCKDGDLREYIKKDLSETDYIHIITDVLGGIDYLHSRNPPIAHGCINPGKIYMKGKMAKLGEFGLSQLVAEFPHLVPSISVTGMARWMSPEYFNGSQPGEFTAQGDMWSFGSTLFECEYDTQVLKKIMGNALPGKPESVFHKRGEFSHAFAQLMQRFIAECWSPAEKRPSSLDILAQAAIWSLSDLLGSPRYYMLINGYPTHKEHQDEDIRSMFIKPESIRSDLKGMDHWVRQIRPNPNIRWYWDEGGRKADSVAVRKVLSRGSRAQPTLIYLAGHTEKINNQLAYAPADYINTDTSGKYQLIPYEVMPRWLLNDQHSASLVVSFCENFLQLPYVLEYEGKEARWVPTGYPEVPTGKSSEIVHFAATSPDELSIEFNSGAVFTKAFYDIRPSETWSLKDIAKKLQENVDTILSSDSVVRCQHPKVYCSRVMDEPHFFAALGFYSGDSRDIDSDSG</sequence>
<dbReference type="Proteomes" id="UP000663853">
    <property type="component" value="Unassembled WGS sequence"/>
</dbReference>
<dbReference type="PROSITE" id="PS50011">
    <property type="entry name" value="PROTEIN_KINASE_DOM"/>
    <property type="match status" value="1"/>
</dbReference>
<comment type="caution">
    <text evidence="3">The sequence shown here is derived from an EMBL/GenBank/DDBJ whole genome shotgun (WGS) entry which is preliminary data.</text>
</comment>
<evidence type="ECO:0000259" key="2">
    <source>
        <dbReference type="PROSITE" id="PS50011"/>
    </source>
</evidence>